<dbReference type="InterPro" id="IPR047202">
    <property type="entry name" value="Lipocalin_Blc-like_dom"/>
</dbReference>
<organism evidence="4 5">
    <name type="scientific">Acropora cervicornis</name>
    <name type="common">Staghorn coral</name>
    <dbReference type="NCBI Taxonomy" id="6130"/>
    <lineage>
        <taxon>Eukaryota</taxon>
        <taxon>Metazoa</taxon>
        <taxon>Cnidaria</taxon>
        <taxon>Anthozoa</taxon>
        <taxon>Hexacorallia</taxon>
        <taxon>Scleractinia</taxon>
        <taxon>Astrocoeniina</taxon>
        <taxon>Acroporidae</taxon>
        <taxon>Acropora</taxon>
    </lineage>
</organism>
<evidence type="ECO:0000256" key="2">
    <source>
        <dbReference type="PIRNR" id="PIRNR036893"/>
    </source>
</evidence>
<dbReference type="InterPro" id="IPR012674">
    <property type="entry name" value="Calycin"/>
</dbReference>
<reference evidence="4" key="2">
    <citation type="journal article" date="2023" name="Science">
        <title>Genomic signatures of disease resistance in endangered staghorn corals.</title>
        <authorList>
            <person name="Vollmer S.V."/>
            <person name="Selwyn J.D."/>
            <person name="Despard B.A."/>
            <person name="Roesel C.L."/>
        </authorList>
    </citation>
    <scope>NUCLEOTIDE SEQUENCE</scope>
    <source>
        <strain evidence="4">K2</strain>
    </source>
</reference>
<evidence type="ECO:0000259" key="3">
    <source>
        <dbReference type="Pfam" id="PF08212"/>
    </source>
</evidence>
<dbReference type="InterPro" id="IPR022271">
    <property type="entry name" value="Lipocalin_ApoD"/>
</dbReference>
<dbReference type="Pfam" id="PF08212">
    <property type="entry name" value="Lipocalin_2"/>
    <property type="match status" value="1"/>
</dbReference>
<sequence>MRIVRIVALLVFALSNCNDAFGIDTVPSLNSSQYIGRWYQVYADGAVVLTFERHAVCVTADYTLRKDGKIGVVNSERLYTETGEGKNITGYVYLTDPKQPGKLTVHLQGTPADLPYWVVKLGPASFGEQNLYQYSIVTDNQQFQLYVLARDVDTFKSQYDEEVKSWLADHGFTKSYNKPVPILQNKNCLYPKPRVSPYQTLMEFLSQ</sequence>
<evidence type="ECO:0000313" key="5">
    <source>
        <dbReference type="Proteomes" id="UP001249851"/>
    </source>
</evidence>
<dbReference type="Proteomes" id="UP001249851">
    <property type="component" value="Unassembled WGS sequence"/>
</dbReference>
<keyword evidence="2" id="KW-0732">Signal</keyword>
<dbReference type="Gene3D" id="2.40.128.20">
    <property type="match status" value="1"/>
</dbReference>
<comment type="caution">
    <text evidence="4">The sequence shown here is derived from an EMBL/GenBank/DDBJ whole genome shotgun (WGS) entry which is preliminary data.</text>
</comment>
<dbReference type="PANTHER" id="PTHR37437">
    <property type="entry name" value="LIPOCALIN-RELATED PROTEIN-RELATED"/>
    <property type="match status" value="1"/>
</dbReference>
<reference evidence="4" key="1">
    <citation type="journal article" date="2023" name="G3 (Bethesda)">
        <title>Whole genome assembly and annotation of the endangered Caribbean coral Acropora cervicornis.</title>
        <authorList>
            <person name="Selwyn J.D."/>
            <person name="Vollmer S.V."/>
        </authorList>
    </citation>
    <scope>NUCLEOTIDE SEQUENCE</scope>
    <source>
        <strain evidence="4">K2</strain>
    </source>
</reference>
<dbReference type="PANTHER" id="PTHR37437:SF1">
    <property type="entry name" value="LIPOCALIN-RELATED PROTEIN"/>
    <property type="match status" value="1"/>
</dbReference>
<evidence type="ECO:0000313" key="4">
    <source>
        <dbReference type="EMBL" id="KAK2567505.1"/>
    </source>
</evidence>
<feature type="chain" id="PRO_5041785630" evidence="2">
    <location>
        <begin position="23"/>
        <end position="207"/>
    </location>
</feature>
<dbReference type="InterPro" id="IPR000566">
    <property type="entry name" value="Lipocln_cytosolic_FA-bd_dom"/>
</dbReference>
<dbReference type="AlphaFoldDB" id="A0AAD9QUU3"/>
<dbReference type="CDD" id="cd19438">
    <property type="entry name" value="lipocalin_Blc-like"/>
    <property type="match status" value="1"/>
</dbReference>
<dbReference type="EMBL" id="JARQWQ010000014">
    <property type="protein sequence ID" value="KAK2567505.1"/>
    <property type="molecule type" value="Genomic_DNA"/>
</dbReference>
<dbReference type="SUPFAM" id="SSF50814">
    <property type="entry name" value="Lipocalins"/>
    <property type="match status" value="1"/>
</dbReference>
<gene>
    <name evidence="4" type="ORF">P5673_008331</name>
</gene>
<proteinExistence type="inferred from homology"/>
<name>A0AAD9QUU3_ACRCE</name>
<feature type="domain" description="Lipocalin/cytosolic fatty-acid binding" evidence="3">
    <location>
        <begin position="31"/>
        <end position="172"/>
    </location>
</feature>
<accession>A0AAD9QUU3</accession>
<keyword evidence="5" id="KW-1185">Reference proteome</keyword>
<protein>
    <submittedName>
        <fullName evidence="4">Lazarillo protein</fullName>
    </submittedName>
</protein>
<comment type="similarity">
    <text evidence="1 2">Belongs to the calycin superfamily. Lipocalin family.</text>
</comment>
<evidence type="ECO:0000256" key="1">
    <source>
        <dbReference type="ARBA" id="ARBA00006889"/>
    </source>
</evidence>
<dbReference type="PIRSF" id="PIRSF036893">
    <property type="entry name" value="Lipocalin_ApoD"/>
    <property type="match status" value="1"/>
</dbReference>
<feature type="signal peptide" evidence="2">
    <location>
        <begin position="1"/>
        <end position="22"/>
    </location>
</feature>